<feature type="non-terminal residue" evidence="1">
    <location>
        <position position="1"/>
    </location>
</feature>
<organism evidence="1 2">
    <name type="scientific">Prorocentrum cordatum</name>
    <dbReference type="NCBI Taxonomy" id="2364126"/>
    <lineage>
        <taxon>Eukaryota</taxon>
        <taxon>Sar</taxon>
        <taxon>Alveolata</taxon>
        <taxon>Dinophyceae</taxon>
        <taxon>Prorocentrales</taxon>
        <taxon>Prorocentraceae</taxon>
        <taxon>Prorocentrum</taxon>
    </lineage>
</organism>
<keyword evidence="2" id="KW-1185">Reference proteome</keyword>
<evidence type="ECO:0008006" key="3">
    <source>
        <dbReference type="Google" id="ProtNLM"/>
    </source>
</evidence>
<dbReference type="EMBL" id="CAUYUJ010005589">
    <property type="protein sequence ID" value="CAK0814269.1"/>
    <property type="molecule type" value="Genomic_DNA"/>
</dbReference>
<dbReference type="Proteomes" id="UP001189429">
    <property type="component" value="Unassembled WGS sequence"/>
</dbReference>
<evidence type="ECO:0000313" key="1">
    <source>
        <dbReference type="EMBL" id="CAK0814269.1"/>
    </source>
</evidence>
<protein>
    <recommendedName>
        <fullName evidence="3">SGNH hydrolase-type esterase domain-containing protein</fullName>
    </recommendedName>
</protein>
<proteinExistence type="predicted"/>
<evidence type="ECO:0000313" key="2">
    <source>
        <dbReference type="Proteomes" id="UP001189429"/>
    </source>
</evidence>
<gene>
    <name evidence="1" type="ORF">PCOR1329_LOCUS17921</name>
</gene>
<name>A0ABN9RCS1_9DINO</name>
<comment type="caution">
    <text evidence="1">The sequence shown here is derived from an EMBL/GenBank/DDBJ whole genome shotgun (WGS) entry which is preliminary data.</text>
</comment>
<accession>A0ABN9RCS1</accession>
<reference evidence="1" key="1">
    <citation type="submission" date="2023-10" db="EMBL/GenBank/DDBJ databases">
        <authorList>
            <person name="Chen Y."/>
            <person name="Shah S."/>
            <person name="Dougan E. K."/>
            <person name="Thang M."/>
            <person name="Chan C."/>
        </authorList>
    </citation>
    <scope>NUCLEOTIDE SEQUENCE [LARGE SCALE GENOMIC DNA]</scope>
</reference>
<sequence length="251" mass="27761">VGDSVIGQICQLGAPGLCCSSARPCTTKEPPFRRSHESAQEIKLDELPEYKDQGWQHLFQFKLRDDNSAAPNTAYFVAPEVHDEKETVNTSVRLVTSFLAEKGTTADDVLVLGLIGNHYNHGLTVFQEFVTALIQKVVNPFPGRVVLLGYSPQHFAGGGHFSSGGVKECAPNQLPSDVDMPRNSFRSAIFLRSVWQSPGHLAHQKARLVDFSEMLSPLWNCHRNAGDCTHWKDTVITLQAQLILNALQKIN</sequence>